<dbReference type="AlphaFoldDB" id="A0A6A6RF04"/>
<gene>
    <name evidence="1" type="ORF">BU16DRAFT_532459</name>
</gene>
<sequence>MAPSLTPKTTSPSPAAMVADREQDLAPLPLASPSTTMPAQVVCRAGATRRPSPRNAKGLDFKASVFRKRAILFRGRLSKAAQCLYVSKSARKQSTPKRSVKRHGRLFKANAAASQIISAVDAPALLQAILFPLRDLPAELRMNTLTFIFKDEQPGVLKYVKTSSGPWVLTISGNPTPVVTYRTLLHFKGYHEGGFFEEKEVEDRFWALVTHSEGDWADVVRLYKPAASSSLVTTLPARKIEKVVILDYAVSMTNAREAIALLEASPALKMLTFAGNSNNEWNGRGDWFAKGLSWYVGALVERIGLYLQGLRNSGRLGFEADYDGVYTNQSAQDLDALKIAWRCKKLAEDFPGLFDVYNRAMLEGHTPRRARLWVVAHVAHPTSRCLY</sequence>
<name>A0A6A6RF04_9PEZI</name>
<dbReference type="EMBL" id="MU004181">
    <property type="protein sequence ID" value="KAF2502047.1"/>
    <property type="molecule type" value="Genomic_DNA"/>
</dbReference>
<evidence type="ECO:0000313" key="2">
    <source>
        <dbReference type="Proteomes" id="UP000799750"/>
    </source>
</evidence>
<dbReference type="Proteomes" id="UP000799750">
    <property type="component" value="Unassembled WGS sequence"/>
</dbReference>
<keyword evidence="2" id="KW-1185">Reference proteome</keyword>
<organism evidence="1 2">
    <name type="scientific">Lophium mytilinum</name>
    <dbReference type="NCBI Taxonomy" id="390894"/>
    <lineage>
        <taxon>Eukaryota</taxon>
        <taxon>Fungi</taxon>
        <taxon>Dikarya</taxon>
        <taxon>Ascomycota</taxon>
        <taxon>Pezizomycotina</taxon>
        <taxon>Dothideomycetes</taxon>
        <taxon>Pleosporomycetidae</taxon>
        <taxon>Mytilinidiales</taxon>
        <taxon>Mytilinidiaceae</taxon>
        <taxon>Lophium</taxon>
    </lineage>
</organism>
<dbReference type="OrthoDB" id="10522269at2759"/>
<reference evidence="1" key="1">
    <citation type="journal article" date="2020" name="Stud. Mycol.">
        <title>101 Dothideomycetes genomes: a test case for predicting lifestyles and emergence of pathogens.</title>
        <authorList>
            <person name="Haridas S."/>
            <person name="Albert R."/>
            <person name="Binder M."/>
            <person name="Bloem J."/>
            <person name="Labutti K."/>
            <person name="Salamov A."/>
            <person name="Andreopoulos B."/>
            <person name="Baker S."/>
            <person name="Barry K."/>
            <person name="Bills G."/>
            <person name="Bluhm B."/>
            <person name="Cannon C."/>
            <person name="Castanera R."/>
            <person name="Culley D."/>
            <person name="Daum C."/>
            <person name="Ezra D."/>
            <person name="Gonzalez J."/>
            <person name="Henrissat B."/>
            <person name="Kuo A."/>
            <person name="Liang C."/>
            <person name="Lipzen A."/>
            <person name="Lutzoni F."/>
            <person name="Magnuson J."/>
            <person name="Mondo S."/>
            <person name="Nolan M."/>
            <person name="Ohm R."/>
            <person name="Pangilinan J."/>
            <person name="Park H.-J."/>
            <person name="Ramirez L."/>
            <person name="Alfaro M."/>
            <person name="Sun H."/>
            <person name="Tritt A."/>
            <person name="Yoshinaga Y."/>
            <person name="Zwiers L.-H."/>
            <person name="Turgeon B."/>
            <person name="Goodwin S."/>
            <person name="Spatafora J."/>
            <person name="Crous P."/>
            <person name="Grigoriev I."/>
        </authorList>
    </citation>
    <scope>NUCLEOTIDE SEQUENCE</scope>
    <source>
        <strain evidence="1">CBS 269.34</strain>
    </source>
</reference>
<accession>A0A6A6RF04</accession>
<evidence type="ECO:0000313" key="1">
    <source>
        <dbReference type="EMBL" id="KAF2502047.1"/>
    </source>
</evidence>
<proteinExistence type="predicted"/>
<protein>
    <submittedName>
        <fullName evidence="1">Uncharacterized protein</fullName>
    </submittedName>
</protein>